<organism evidence="1 2">
    <name type="scientific">Chryseobacterium arthrosphaerae</name>
    <dbReference type="NCBI Taxonomy" id="651561"/>
    <lineage>
        <taxon>Bacteria</taxon>
        <taxon>Pseudomonadati</taxon>
        <taxon>Bacteroidota</taxon>
        <taxon>Flavobacteriia</taxon>
        <taxon>Flavobacteriales</taxon>
        <taxon>Weeksellaceae</taxon>
        <taxon>Chryseobacterium group</taxon>
        <taxon>Chryseobacterium</taxon>
    </lineage>
</organism>
<reference evidence="1 2" key="1">
    <citation type="submission" date="2018-12" db="EMBL/GenBank/DDBJ databases">
        <title>Draft Genome Sequence of Chryseobacterium arthrosphaerae strain ED882-96 Isolated from the Blood of a Patient with Liver Cirrhosis in Taiwan.</title>
        <authorList>
            <person name="Lin J.-N."/>
            <person name="Lai C.-H."/>
            <person name="Yang C.-H."/>
            <person name="Huang Y.-H."/>
        </authorList>
    </citation>
    <scope>NUCLEOTIDE SEQUENCE [LARGE SCALE GENOMIC DNA]</scope>
    <source>
        <strain evidence="1 2">ED882-96</strain>
    </source>
</reference>
<dbReference type="AlphaFoldDB" id="A0A3S0QT41"/>
<dbReference type="Proteomes" id="UP000276953">
    <property type="component" value="Unassembled WGS sequence"/>
</dbReference>
<dbReference type="EMBL" id="RYFC01000003">
    <property type="protein sequence ID" value="RTZ46299.1"/>
    <property type="molecule type" value="Genomic_DNA"/>
</dbReference>
<gene>
    <name evidence="1" type="ORF">EJ377_18155</name>
</gene>
<name>A0A3S0QT41_9FLAO</name>
<protein>
    <submittedName>
        <fullName evidence="1">Uncharacterized protein</fullName>
    </submittedName>
</protein>
<sequence>MFIVTSSSVVYNENKDYILVDREPEIKANTKLFKYDFRDYSGIDETELMIATDNLARLPQKK</sequence>
<accession>A0A3S0QT41</accession>
<comment type="caution">
    <text evidence="1">The sequence shown here is derived from an EMBL/GenBank/DDBJ whole genome shotgun (WGS) entry which is preliminary data.</text>
</comment>
<proteinExistence type="predicted"/>
<evidence type="ECO:0000313" key="2">
    <source>
        <dbReference type="Proteomes" id="UP000276953"/>
    </source>
</evidence>
<evidence type="ECO:0000313" key="1">
    <source>
        <dbReference type="EMBL" id="RTZ46299.1"/>
    </source>
</evidence>